<organism evidence="1 2">
    <name type="scientific">Zhengella mangrovi</name>
    <dbReference type="NCBI Taxonomy" id="1982044"/>
    <lineage>
        <taxon>Bacteria</taxon>
        <taxon>Pseudomonadati</taxon>
        <taxon>Pseudomonadota</taxon>
        <taxon>Alphaproteobacteria</taxon>
        <taxon>Hyphomicrobiales</taxon>
        <taxon>Notoacmeibacteraceae</taxon>
        <taxon>Zhengella</taxon>
    </lineage>
</organism>
<dbReference type="AlphaFoldDB" id="A0A2G1QRQ0"/>
<keyword evidence="2" id="KW-1185">Reference proteome</keyword>
<dbReference type="Proteomes" id="UP000221168">
    <property type="component" value="Unassembled WGS sequence"/>
</dbReference>
<proteinExistence type="predicted"/>
<dbReference type="OrthoDB" id="7605430at2"/>
<dbReference type="EMBL" id="PDVP01000002">
    <property type="protein sequence ID" value="PHP68185.1"/>
    <property type="molecule type" value="Genomic_DNA"/>
</dbReference>
<evidence type="ECO:0000313" key="1">
    <source>
        <dbReference type="EMBL" id="PHP68185.1"/>
    </source>
</evidence>
<reference evidence="1 2" key="1">
    <citation type="submission" date="2017-10" db="EMBL/GenBank/DDBJ databases">
        <title>Sedimentibacterium mangrovi gen. nov., sp. nov., a novel member of family Phyllobacteriacea isolated from mangrove sediment.</title>
        <authorList>
            <person name="Liao H."/>
            <person name="Tian Y."/>
        </authorList>
    </citation>
    <scope>NUCLEOTIDE SEQUENCE [LARGE SCALE GENOMIC DNA]</scope>
    <source>
        <strain evidence="1 2">X9-2-2</strain>
    </source>
</reference>
<gene>
    <name evidence="1" type="ORF">CSC94_05910</name>
</gene>
<name>A0A2G1QRQ0_9HYPH</name>
<evidence type="ECO:0000313" key="2">
    <source>
        <dbReference type="Proteomes" id="UP000221168"/>
    </source>
</evidence>
<protein>
    <submittedName>
        <fullName evidence="1">Uncharacterized protein</fullName>
    </submittedName>
</protein>
<comment type="caution">
    <text evidence="1">The sequence shown here is derived from an EMBL/GenBank/DDBJ whole genome shotgun (WGS) entry which is preliminary data.</text>
</comment>
<accession>A0A2G1QRQ0</accession>
<sequence>MPLSAEILVRLKATQTGANDFGADSFSPTMEKLLQLTDGTTANKADILWIDQRTVSASSNDDIDLAGALSDAFGATVAGAELVALFIINGPRTGAANTTDLTIGGGSAPLTGFLGGTSPTIGPLKPGAFLMLAAGDAAGLGAITATTADTLRVANGSGASATYQIAVVARTA</sequence>
<dbReference type="RefSeq" id="WP_099304802.1">
    <property type="nucleotide sequence ID" value="NZ_PDVP01000002.1"/>
</dbReference>